<gene>
    <name evidence="1" type="ORF">ALQ95_101244</name>
</gene>
<evidence type="ECO:0000313" key="2">
    <source>
        <dbReference type="Proteomes" id="UP000280292"/>
    </source>
</evidence>
<name>A0A3M2W8S2_PSESI</name>
<accession>A0A3M2W8S2</accession>
<comment type="caution">
    <text evidence="1">The sequence shown here is derived from an EMBL/GenBank/DDBJ whole genome shotgun (WGS) entry which is preliminary data.</text>
</comment>
<dbReference type="AlphaFoldDB" id="A0A3M2W8S2"/>
<protein>
    <submittedName>
        <fullName evidence="1">Uncharacterized protein</fullName>
    </submittedName>
</protein>
<dbReference type="Proteomes" id="UP000280292">
    <property type="component" value="Unassembled WGS sequence"/>
</dbReference>
<dbReference type="EMBL" id="RBNR01000042">
    <property type="protein sequence ID" value="RML46928.1"/>
    <property type="molecule type" value="Genomic_DNA"/>
</dbReference>
<reference evidence="1 2" key="1">
    <citation type="submission" date="2018-08" db="EMBL/GenBank/DDBJ databases">
        <title>Recombination of ecologically and evolutionarily significant loci maintains genetic cohesion in the Pseudomonas syringae species complex.</title>
        <authorList>
            <person name="Dillon M."/>
            <person name="Thakur S."/>
            <person name="Almeida R.N.D."/>
            <person name="Weir B.S."/>
            <person name="Guttman D.S."/>
        </authorList>
    </citation>
    <scope>NUCLEOTIDE SEQUENCE [LARGE SCALE GENOMIC DNA]</scope>
    <source>
        <strain evidence="1 2">ICMP 3883</strain>
    </source>
</reference>
<sequence>MLDSAVAQHSSMPSCAPDLIGHPNFLLSDQRTPPTLMSNNRARLVIGHFVPNGSALGLDDIRGFNLDTYIPSIL</sequence>
<proteinExistence type="predicted"/>
<evidence type="ECO:0000313" key="1">
    <source>
        <dbReference type="EMBL" id="RML46928.1"/>
    </source>
</evidence>
<organism evidence="1 2">
    <name type="scientific">Pseudomonas syringae pv. ribicola</name>
    <dbReference type="NCBI Taxonomy" id="55398"/>
    <lineage>
        <taxon>Bacteria</taxon>
        <taxon>Pseudomonadati</taxon>
        <taxon>Pseudomonadota</taxon>
        <taxon>Gammaproteobacteria</taxon>
        <taxon>Pseudomonadales</taxon>
        <taxon>Pseudomonadaceae</taxon>
        <taxon>Pseudomonas</taxon>
    </lineage>
</organism>